<dbReference type="Proteomes" id="UP001333110">
    <property type="component" value="Unassembled WGS sequence"/>
</dbReference>
<accession>A0AAN7NJ25</accession>
<dbReference type="AlphaFoldDB" id="A0AAN7NJ25"/>
<comment type="caution">
    <text evidence="1">The sequence shown here is derived from an EMBL/GenBank/DDBJ whole genome shotgun (WGS) entry which is preliminary data.</text>
</comment>
<reference evidence="1 2" key="1">
    <citation type="journal article" date="2023" name="J. Hered.">
        <title>Chromosome-level genome of the wood stork (Mycteria americana) provides insight into avian chromosome evolution.</title>
        <authorList>
            <person name="Flamio R. Jr."/>
            <person name="Ramstad K.M."/>
        </authorList>
    </citation>
    <scope>NUCLEOTIDE SEQUENCE [LARGE SCALE GENOMIC DNA]</scope>
    <source>
        <strain evidence="1">JAX WOST 10</strain>
    </source>
</reference>
<evidence type="ECO:0008006" key="3">
    <source>
        <dbReference type="Google" id="ProtNLM"/>
    </source>
</evidence>
<organism evidence="1 2">
    <name type="scientific">Mycteria americana</name>
    <name type="common">Wood stork</name>
    <dbReference type="NCBI Taxonomy" id="33587"/>
    <lineage>
        <taxon>Eukaryota</taxon>
        <taxon>Metazoa</taxon>
        <taxon>Chordata</taxon>
        <taxon>Craniata</taxon>
        <taxon>Vertebrata</taxon>
        <taxon>Euteleostomi</taxon>
        <taxon>Archelosauria</taxon>
        <taxon>Archosauria</taxon>
        <taxon>Dinosauria</taxon>
        <taxon>Saurischia</taxon>
        <taxon>Theropoda</taxon>
        <taxon>Coelurosauria</taxon>
        <taxon>Aves</taxon>
        <taxon>Neognathae</taxon>
        <taxon>Neoaves</taxon>
        <taxon>Aequornithes</taxon>
        <taxon>Ciconiiformes</taxon>
        <taxon>Ciconiidae</taxon>
        <taxon>Mycteria</taxon>
    </lineage>
</organism>
<sequence length="242" mass="27710">MLRFNVSVGLNLGNFGEALPDFSIRIKMDEGKAVDVVFLDFIKAFDIVPHSILLDKLSNCEGAVLGPVLFNMFTNDLEEGVKCIISKFADGTKLGGAVDPLLRDRRPCRGIWIDWKHWAIISGMTFNKNKCWILHLGRSNAGHKYKWGEAWLESSPEERDLGVLVDRRLNMNQQCVPDKTHHNQPVKKVIMLLYLALMWLHLEYCVQFWAPQFKKDVKVLECVQRRAPKLVEGWKACSLRSS</sequence>
<proteinExistence type="predicted"/>
<dbReference type="PANTHER" id="PTHR33332">
    <property type="entry name" value="REVERSE TRANSCRIPTASE DOMAIN-CONTAINING PROTEIN"/>
    <property type="match status" value="1"/>
</dbReference>
<dbReference type="EMBL" id="JAUNZN010000002">
    <property type="protein sequence ID" value="KAK4826272.1"/>
    <property type="molecule type" value="Genomic_DNA"/>
</dbReference>
<name>A0AAN7NJ25_MYCAM</name>
<gene>
    <name evidence="1" type="ORF">QYF61_006719</name>
</gene>
<evidence type="ECO:0000313" key="2">
    <source>
        <dbReference type="Proteomes" id="UP001333110"/>
    </source>
</evidence>
<keyword evidence="2" id="KW-1185">Reference proteome</keyword>
<evidence type="ECO:0000313" key="1">
    <source>
        <dbReference type="EMBL" id="KAK4826272.1"/>
    </source>
</evidence>
<protein>
    <recommendedName>
        <fullName evidence="3">Rna-directed dna polymerase from mobile element jockey-like</fullName>
    </recommendedName>
</protein>